<keyword evidence="8" id="KW-0408">Iron</keyword>
<comment type="caution">
    <text evidence="13">The sequence shown here is derived from an EMBL/GenBank/DDBJ whole genome shotgun (WGS) entry which is preliminary data.</text>
</comment>
<name>A0A3D9LE21_9MICC</name>
<evidence type="ECO:0000256" key="8">
    <source>
        <dbReference type="ARBA" id="ARBA00023004"/>
    </source>
</evidence>
<dbReference type="OrthoDB" id="1145at2"/>
<dbReference type="GO" id="GO:0051536">
    <property type="term" value="F:iron-sulfur cluster binding"/>
    <property type="evidence" value="ECO:0007669"/>
    <property type="project" value="UniProtKB-KW"/>
</dbReference>
<evidence type="ECO:0000256" key="2">
    <source>
        <dbReference type="ARBA" id="ARBA00001966"/>
    </source>
</evidence>
<evidence type="ECO:0000256" key="7">
    <source>
        <dbReference type="ARBA" id="ARBA00023002"/>
    </source>
</evidence>
<comment type="similarity">
    <text evidence="4">Belongs to the nitrite and sulfite reductase 4Fe-4S domain family.</text>
</comment>
<dbReference type="InterPro" id="IPR007419">
    <property type="entry name" value="BFD-like_2Fe2S-bd_dom"/>
</dbReference>
<evidence type="ECO:0000259" key="12">
    <source>
        <dbReference type="Pfam" id="PF07992"/>
    </source>
</evidence>
<dbReference type="GO" id="GO:0016491">
    <property type="term" value="F:oxidoreductase activity"/>
    <property type="evidence" value="ECO:0007669"/>
    <property type="project" value="UniProtKB-KW"/>
</dbReference>
<evidence type="ECO:0000256" key="4">
    <source>
        <dbReference type="ARBA" id="ARBA00010429"/>
    </source>
</evidence>
<feature type="region of interest" description="Disordered" evidence="10">
    <location>
        <begin position="357"/>
        <end position="387"/>
    </location>
</feature>
<feature type="domain" description="FAD/NAD(P)-binding" evidence="12">
    <location>
        <begin position="7"/>
        <end position="325"/>
    </location>
</feature>
<reference evidence="13 14" key="1">
    <citation type="submission" date="2018-07" db="EMBL/GenBank/DDBJ databases">
        <title>Sequencing the genomes of 1000 actinobacteria strains.</title>
        <authorList>
            <person name="Klenk H.-P."/>
        </authorList>
    </citation>
    <scope>NUCLEOTIDE SEQUENCE [LARGE SCALE GENOMIC DNA]</scope>
    <source>
        <strain evidence="13 14">DSM 14442</strain>
    </source>
</reference>
<evidence type="ECO:0000313" key="13">
    <source>
        <dbReference type="EMBL" id="REE03924.1"/>
    </source>
</evidence>
<dbReference type="InterPro" id="IPR023753">
    <property type="entry name" value="FAD/NAD-binding_dom"/>
</dbReference>
<dbReference type="SUPFAM" id="SSF51905">
    <property type="entry name" value="FAD/NAD(P)-binding domain"/>
    <property type="match status" value="2"/>
</dbReference>
<keyword evidence="7" id="KW-0560">Oxidoreductase</keyword>
<keyword evidence="5" id="KW-0349">Heme</keyword>
<dbReference type="Pfam" id="PF07992">
    <property type="entry name" value="Pyr_redox_2"/>
    <property type="match status" value="1"/>
</dbReference>
<dbReference type="Pfam" id="PF04324">
    <property type="entry name" value="Fer2_BFD"/>
    <property type="match status" value="1"/>
</dbReference>
<comment type="pathway">
    <text evidence="3">Nitrogen metabolism; nitrate reduction (assimilation).</text>
</comment>
<keyword evidence="9" id="KW-0411">Iron-sulfur</keyword>
<evidence type="ECO:0000256" key="6">
    <source>
        <dbReference type="ARBA" id="ARBA00022723"/>
    </source>
</evidence>
<dbReference type="AlphaFoldDB" id="A0A3D9LE21"/>
<organism evidence="13 14">
    <name type="scientific">Citricoccus muralis</name>
    <dbReference type="NCBI Taxonomy" id="169134"/>
    <lineage>
        <taxon>Bacteria</taxon>
        <taxon>Bacillati</taxon>
        <taxon>Actinomycetota</taxon>
        <taxon>Actinomycetes</taxon>
        <taxon>Micrococcales</taxon>
        <taxon>Micrococcaceae</taxon>
        <taxon>Citricoccus</taxon>
    </lineage>
</organism>
<dbReference type="PRINTS" id="PR00368">
    <property type="entry name" value="FADPNR"/>
</dbReference>
<dbReference type="PANTHER" id="PTHR43809:SF1">
    <property type="entry name" value="NITRITE REDUCTASE (NADH) LARGE SUBUNIT"/>
    <property type="match status" value="1"/>
</dbReference>
<dbReference type="RefSeq" id="WP_115931956.1">
    <property type="nucleotide sequence ID" value="NZ_QREH01000001.1"/>
</dbReference>
<dbReference type="GO" id="GO:0046872">
    <property type="term" value="F:metal ion binding"/>
    <property type="evidence" value="ECO:0007669"/>
    <property type="project" value="UniProtKB-KW"/>
</dbReference>
<dbReference type="PRINTS" id="PR00411">
    <property type="entry name" value="PNDRDTASEI"/>
</dbReference>
<evidence type="ECO:0000313" key="14">
    <source>
        <dbReference type="Proteomes" id="UP000256727"/>
    </source>
</evidence>
<gene>
    <name evidence="13" type="ORF">C8E99_1745</name>
</gene>
<accession>A0A3D9LE21</accession>
<keyword evidence="6" id="KW-0479">Metal-binding</keyword>
<proteinExistence type="inferred from homology"/>
<dbReference type="EMBL" id="QREH01000001">
    <property type="protein sequence ID" value="REE03924.1"/>
    <property type="molecule type" value="Genomic_DNA"/>
</dbReference>
<dbReference type="Gene3D" id="3.50.50.60">
    <property type="entry name" value="FAD/NAD(P)-binding domain"/>
    <property type="match status" value="2"/>
</dbReference>
<keyword evidence="14" id="KW-1185">Reference proteome</keyword>
<evidence type="ECO:0000256" key="1">
    <source>
        <dbReference type="ARBA" id="ARBA00001929"/>
    </source>
</evidence>
<dbReference type="InterPro" id="IPR041854">
    <property type="entry name" value="BFD-like_2Fe2S-bd_dom_sf"/>
</dbReference>
<evidence type="ECO:0000256" key="5">
    <source>
        <dbReference type="ARBA" id="ARBA00022617"/>
    </source>
</evidence>
<sequence>MSRGPLRIVIVGGGPVAARLVQELRPALEAGAAHVTILGEEPVPAYQRIRLGDVASGRVDGAALSLLDAQDEELAGIVLRCGAKVVALDRDRKTAILDGTSGAPGAPCASVPYDRLVLATGAQAVIPDFPISGTVGRGISVPAAAGRRPVGVMALRDLVEARRLHQAVRDAEPVVVVGGGVLGVEAALALAEVGAAVTLLHRGHVPLGAQLDPDSGRLLLRQLLAAGIQVRPDCGVQELVVAARAQDRATAHDGVPHLTAIRTTQGRRIPATLLVACTGVRPRDELAAAAGLDTLPRGGIVVDRNGRCPDDPSVYAVGDCAAVLGSRPTGLIGPGWDQARATADALRAEAGVPAVVERDAAGRPVRNSTSTTTSTPNPDAPGSTGRLDPIVVKSHTLSVACAGDLTADLWDPNGPSVSTWADPRAGQYLRIVTQGSRLLGFVAIGLPRSAAELSRHALTGTLPMADRSALLAMEHAAADRELGPADVLCRCSGATAGQVHEAAKECATVDEVGGRCGAGTGCGTCRGRIEDLLAVPPVRQPADSRA</sequence>
<comment type="cofactor">
    <cofactor evidence="1">
        <name>siroheme</name>
        <dbReference type="ChEBI" id="CHEBI:60052"/>
    </cofactor>
</comment>
<protein>
    <submittedName>
        <fullName evidence="13">Assimilatory nitrate reductase (NADH) beta subunit</fullName>
    </submittedName>
</protein>
<evidence type="ECO:0000256" key="10">
    <source>
        <dbReference type="SAM" id="MobiDB-lite"/>
    </source>
</evidence>
<dbReference type="PANTHER" id="PTHR43809">
    <property type="entry name" value="NITRITE REDUCTASE (NADH) LARGE SUBUNIT"/>
    <property type="match status" value="1"/>
</dbReference>
<dbReference type="InterPro" id="IPR036188">
    <property type="entry name" value="FAD/NAD-bd_sf"/>
</dbReference>
<evidence type="ECO:0000256" key="9">
    <source>
        <dbReference type="ARBA" id="ARBA00023014"/>
    </source>
</evidence>
<dbReference type="Gene3D" id="1.10.10.1100">
    <property type="entry name" value="BFD-like [2Fe-2S]-binding domain"/>
    <property type="match status" value="1"/>
</dbReference>
<comment type="cofactor">
    <cofactor evidence="2">
        <name>[4Fe-4S] cluster</name>
        <dbReference type="ChEBI" id="CHEBI:49883"/>
    </cofactor>
</comment>
<evidence type="ECO:0000259" key="11">
    <source>
        <dbReference type="Pfam" id="PF04324"/>
    </source>
</evidence>
<evidence type="ECO:0000256" key="3">
    <source>
        <dbReference type="ARBA" id="ARBA00005096"/>
    </source>
</evidence>
<dbReference type="Proteomes" id="UP000256727">
    <property type="component" value="Unassembled WGS sequence"/>
</dbReference>
<feature type="domain" description="BFD-like [2Fe-2S]-binding" evidence="11">
    <location>
        <begin position="488"/>
        <end position="534"/>
    </location>
</feature>
<dbReference type="InterPro" id="IPR052034">
    <property type="entry name" value="NasD-like"/>
</dbReference>